<evidence type="ECO:0000313" key="2">
    <source>
        <dbReference type="Proteomes" id="UP000248714"/>
    </source>
</evidence>
<name>A0ABX9DWR4_9PSEU</name>
<organism evidence="1 2">
    <name type="scientific">Lentzea atacamensis</name>
    <dbReference type="NCBI Taxonomy" id="531938"/>
    <lineage>
        <taxon>Bacteria</taxon>
        <taxon>Bacillati</taxon>
        <taxon>Actinomycetota</taxon>
        <taxon>Actinomycetes</taxon>
        <taxon>Pseudonocardiales</taxon>
        <taxon>Pseudonocardiaceae</taxon>
        <taxon>Lentzea</taxon>
    </lineage>
</organism>
<dbReference type="RefSeq" id="WP_112232025.1">
    <property type="nucleotide sequence ID" value="NZ_QLTT01000014.1"/>
</dbReference>
<dbReference type="EMBL" id="QLTT01000014">
    <property type="protein sequence ID" value="RAS59542.1"/>
    <property type="molecule type" value="Genomic_DNA"/>
</dbReference>
<protein>
    <submittedName>
        <fullName evidence="1">Uncharacterized protein</fullName>
    </submittedName>
</protein>
<dbReference type="Proteomes" id="UP000248714">
    <property type="component" value="Unassembled WGS sequence"/>
</dbReference>
<reference evidence="1 2" key="1">
    <citation type="submission" date="2018-06" db="EMBL/GenBank/DDBJ databases">
        <title>Genomic Encyclopedia of Type Strains, Phase IV (KMG-IV): sequencing the most valuable type-strain genomes for metagenomic binning, comparative biology and taxonomic classification.</title>
        <authorList>
            <person name="Goeker M."/>
        </authorList>
    </citation>
    <scope>NUCLEOTIDE SEQUENCE [LARGE SCALE GENOMIC DNA]</scope>
    <source>
        <strain evidence="1 2">DSM 45479</strain>
    </source>
</reference>
<sequence>MIPDLSGYDTSYPGAQEWLLSDHPWAVTERARRRAAAAGHDFALLARLHLFTEHLEHAVPDPGHASDAAAVQVQNTLAALMVPIEARDLLHGDAAPGDPLIDTVEADRARWEELCREAGDPGYRYPHHLLGPAAEAVDPPGFTYVRPPRQRIADPLENLNGAERARIAFITAAIPVLVDNALVLEVGGYAPVQVVGVYQGKSWYHRHRHGVAELGIGGHPVTEPEQYAEIEADDPQLFLPGAMTTVRVLGQLFARLHPPSHLLPTQ</sequence>
<gene>
    <name evidence="1" type="ORF">C8D87_114154</name>
</gene>
<evidence type="ECO:0000313" key="1">
    <source>
        <dbReference type="EMBL" id="RAS59542.1"/>
    </source>
</evidence>
<proteinExistence type="predicted"/>
<comment type="caution">
    <text evidence="1">The sequence shown here is derived from an EMBL/GenBank/DDBJ whole genome shotgun (WGS) entry which is preliminary data.</text>
</comment>
<accession>A0ABX9DWR4</accession>
<keyword evidence="2" id="KW-1185">Reference proteome</keyword>